<organism evidence="3 4">
    <name type="scientific">Colletotrichum zoysiae</name>
    <dbReference type="NCBI Taxonomy" id="1216348"/>
    <lineage>
        <taxon>Eukaryota</taxon>
        <taxon>Fungi</taxon>
        <taxon>Dikarya</taxon>
        <taxon>Ascomycota</taxon>
        <taxon>Pezizomycotina</taxon>
        <taxon>Sordariomycetes</taxon>
        <taxon>Hypocreomycetidae</taxon>
        <taxon>Glomerellales</taxon>
        <taxon>Glomerellaceae</taxon>
        <taxon>Colletotrichum</taxon>
        <taxon>Colletotrichum graminicola species complex</taxon>
    </lineage>
</organism>
<dbReference type="InterPro" id="IPR010730">
    <property type="entry name" value="HET"/>
</dbReference>
<feature type="domain" description="Heterokaryon incompatibility" evidence="2">
    <location>
        <begin position="89"/>
        <end position="188"/>
    </location>
</feature>
<gene>
    <name evidence="3" type="ORF">LX32DRAFT_69520</name>
</gene>
<protein>
    <submittedName>
        <fullName evidence="3">Heterokaryon incompatibility protein</fullName>
    </submittedName>
</protein>
<comment type="caution">
    <text evidence="3">The sequence shown here is derived from an EMBL/GenBank/DDBJ whole genome shotgun (WGS) entry which is preliminary data.</text>
</comment>
<keyword evidence="4" id="KW-1185">Reference proteome</keyword>
<dbReference type="Proteomes" id="UP001232148">
    <property type="component" value="Unassembled WGS sequence"/>
</dbReference>
<reference evidence="3" key="1">
    <citation type="submission" date="2021-06" db="EMBL/GenBank/DDBJ databases">
        <title>Comparative genomics, transcriptomics and evolutionary studies reveal genomic signatures of adaptation to plant cell wall in hemibiotrophic fungi.</title>
        <authorList>
            <consortium name="DOE Joint Genome Institute"/>
            <person name="Baroncelli R."/>
            <person name="Diaz J.F."/>
            <person name="Benocci T."/>
            <person name="Peng M."/>
            <person name="Battaglia E."/>
            <person name="Haridas S."/>
            <person name="Andreopoulos W."/>
            <person name="Labutti K."/>
            <person name="Pangilinan J."/>
            <person name="Floch G.L."/>
            <person name="Makela M.R."/>
            <person name="Henrissat B."/>
            <person name="Grigoriev I.V."/>
            <person name="Crouch J.A."/>
            <person name="De Vries R.P."/>
            <person name="Sukno S.A."/>
            <person name="Thon M.R."/>
        </authorList>
    </citation>
    <scope>NUCLEOTIDE SEQUENCE</scope>
    <source>
        <strain evidence="3">MAFF235873</strain>
    </source>
</reference>
<evidence type="ECO:0000313" key="3">
    <source>
        <dbReference type="EMBL" id="KAK2025098.1"/>
    </source>
</evidence>
<dbReference type="PANTHER" id="PTHR33112">
    <property type="entry name" value="DOMAIN PROTEIN, PUTATIVE-RELATED"/>
    <property type="match status" value="1"/>
</dbReference>
<evidence type="ECO:0000313" key="4">
    <source>
        <dbReference type="Proteomes" id="UP001232148"/>
    </source>
</evidence>
<accession>A0AAD9HAG4</accession>
<dbReference type="AlphaFoldDB" id="A0AAD9HAG4"/>
<feature type="compositionally biased region" description="Basic and acidic residues" evidence="1">
    <location>
        <begin position="390"/>
        <end position="416"/>
    </location>
</feature>
<feature type="compositionally biased region" description="Polar residues" evidence="1">
    <location>
        <begin position="287"/>
        <end position="296"/>
    </location>
</feature>
<evidence type="ECO:0000256" key="1">
    <source>
        <dbReference type="SAM" id="MobiDB-lite"/>
    </source>
</evidence>
<dbReference type="Pfam" id="PF06985">
    <property type="entry name" value="HET"/>
    <property type="match status" value="1"/>
</dbReference>
<feature type="compositionally biased region" description="Basic and acidic residues" evidence="1">
    <location>
        <begin position="320"/>
        <end position="333"/>
    </location>
</feature>
<feature type="region of interest" description="Disordered" evidence="1">
    <location>
        <begin position="365"/>
        <end position="423"/>
    </location>
</feature>
<feature type="region of interest" description="Disordered" evidence="1">
    <location>
        <begin position="273"/>
        <end position="349"/>
    </location>
</feature>
<feature type="compositionally biased region" description="Acidic residues" evidence="1">
    <location>
        <begin position="297"/>
        <end position="309"/>
    </location>
</feature>
<name>A0AAD9HAG4_9PEZI</name>
<evidence type="ECO:0000259" key="2">
    <source>
        <dbReference type="Pfam" id="PF06985"/>
    </source>
</evidence>
<dbReference type="PANTHER" id="PTHR33112:SF10">
    <property type="entry name" value="TOL"/>
    <property type="match status" value="1"/>
</dbReference>
<sequence>MWQDEFIDKTVVPLATKWLEECGANHPSCGKAARHSTVFCTDNSLLISDLEGRGLVATRLLFFPLRPASEETDVARLRLSESLSPDTRYAALSHRWGAHETCCTTEGNLKGMIETGVRVAELPATFRDAIHVARGMGLSYIWIDSLCIVQDDKEDWKNEAKRMAIIYDNATCTIAANDGLDSDSGLTVRGSGANSTNVLDSRAWVCQERMISPRSLIFTGGSVVWECRECDASAASPDLRFRREMGAEETPTHPKDIFVYFRDWRMPLKEEEPARVTEIDDDDGEGSSASIGSGQSDIEETGEIAEDDAGALADTRPRRRSNEDQTALERNDSQENSEGDTGKDKDGNVIIHGKSRWEYTTDGFFYHSGTPEPGPDAAPATVSGLPSGSEDARSRPEDVVSARSEEENESPERPDTEYDSDGYPAYRGGLPGHAANLAVFFDGEKTSKAYRLYPEGLGEGDPDPFGDFLVVVTDLDDSRRLHYWPFLKTWWSFLSNYSPLSLTHGSDKFLAINGITSVAQRWTHLRSSFGLFYHFLEAELMWYVDPDGPPGARQESWLVPTWSWASTRNGRVRNDVYSRYPLLGNIMIKPSITTAMGTAFDQPLPFAAWTARRYHSLEVKGDLRKGVVTAARGADGRTRYPIALDSVGRFSDEEVHDFRPDCAEDFPVGQPVNVLYMVWYHYDAEYFGLAEYIDTGLVLRQMKSETEIGMYEEDVPKSFLSGERLFNRLGYLETRYPVGSLRESDFMSELNWYFARLA</sequence>
<proteinExistence type="predicted"/>
<dbReference type="EMBL" id="MU842945">
    <property type="protein sequence ID" value="KAK2025098.1"/>
    <property type="molecule type" value="Genomic_DNA"/>
</dbReference>